<evidence type="ECO:0000313" key="2">
    <source>
        <dbReference type="EMBL" id="KAK5776457.1"/>
    </source>
</evidence>
<proteinExistence type="predicted"/>
<sequence length="164" mass="19019">MKFTCWRFLHNYIPTKVNLFQRRPGSNRMCHRCGGGPETLLHACRDCPGLLELWDKLGVTWDAIPPNDETFMSWISELFDKGEQCVQIVILAIWVIWNSRNGIIHERYHQPIQSLLTFILGYAWELQSLSTEGGGCRAPILEVWRPPVEPWVRVNFDAGFYSDP</sequence>
<organism evidence="2 3">
    <name type="scientific">Gossypium arboreum</name>
    <name type="common">Tree cotton</name>
    <name type="synonym">Gossypium nanking</name>
    <dbReference type="NCBI Taxonomy" id="29729"/>
    <lineage>
        <taxon>Eukaryota</taxon>
        <taxon>Viridiplantae</taxon>
        <taxon>Streptophyta</taxon>
        <taxon>Embryophyta</taxon>
        <taxon>Tracheophyta</taxon>
        <taxon>Spermatophyta</taxon>
        <taxon>Magnoliopsida</taxon>
        <taxon>eudicotyledons</taxon>
        <taxon>Gunneridae</taxon>
        <taxon>Pentapetalae</taxon>
        <taxon>rosids</taxon>
        <taxon>malvids</taxon>
        <taxon>Malvales</taxon>
        <taxon>Malvaceae</taxon>
        <taxon>Malvoideae</taxon>
        <taxon>Gossypium</taxon>
    </lineage>
</organism>
<name>A0ABR0MR43_GOSAR</name>
<dbReference type="Pfam" id="PF13966">
    <property type="entry name" value="zf-RVT"/>
    <property type="match status" value="1"/>
</dbReference>
<accession>A0ABR0MR43</accession>
<feature type="domain" description="Reverse transcriptase zinc-binding" evidence="1">
    <location>
        <begin position="1"/>
        <end position="54"/>
    </location>
</feature>
<evidence type="ECO:0000313" key="3">
    <source>
        <dbReference type="Proteomes" id="UP001358586"/>
    </source>
</evidence>
<dbReference type="InterPro" id="IPR026960">
    <property type="entry name" value="RVT-Znf"/>
</dbReference>
<comment type="caution">
    <text evidence="2">The sequence shown here is derived from an EMBL/GenBank/DDBJ whole genome shotgun (WGS) entry which is preliminary data.</text>
</comment>
<reference evidence="2 3" key="1">
    <citation type="submission" date="2023-03" db="EMBL/GenBank/DDBJ databases">
        <title>WGS of Gossypium arboreum.</title>
        <authorList>
            <person name="Yu D."/>
        </authorList>
    </citation>
    <scope>NUCLEOTIDE SEQUENCE [LARGE SCALE GENOMIC DNA]</scope>
    <source>
        <tissue evidence="2">Leaf</tissue>
    </source>
</reference>
<evidence type="ECO:0000259" key="1">
    <source>
        <dbReference type="Pfam" id="PF13966"/>
    </source>
</evidence>
<dbReference type="Proteomes" id="UP001358586">
    <property type="component" value="Chromosome 12"/>
</dbReference>
<keyword evidence="3" id="KW-1185">Reference proteome</keyword>
<gene>
    <name evidence="2" type="ORF">PVK06_044416</name>
</gene>
<protein>
    <recommendedName>
        <fullName evidence="1">Reverse transcriptase zinc-binding domain-containing protein</fullName>
    </recommendedName>
</protein>
<dbReference type="EMBL" id="JARKNE010000012">
    <property type="protein sequence ID" value="KAK5776457.1"/>
    <property type="molecule type" value="Genomic_DNA"/>
</dbReference>